<gene>
    <name evidence="4" type="ORF">FB389_1401</name>
</gene>
<dbReference type="Proteomes" id="UP000316181">
    <property type="component" value="Unassembled WGS sequence"/>
</dbReference>
<dbReference type="InterPro" id="IPR000620">
    <property type="entry name" value="EamA_dom"/>
</dbReference>
<dbReference type="AlphaFoldDB" id="A0A542SQ14"/>
<feature type="transmembrane region" description="Helical" evidence="2">
    <location>
        <begin position="204"/>
        <end position="222"/>
    </location>
</feature>
<keyword evidence="2" id="KW-0472">Membrane</keyword>
<feature type="transmembrane region" description="Helical" evidence="2">
    <location>
        <begin position="66"/>
        <end position="84"/>
    </location>
</feature>
<keyword evidence="2" id="KW-1133">Transmembrane helix</keyword>
<organism evidence="4 5">
    <name type="scientific">Rarobacter incanus</name>
    <dbReference type="NCBI Taxonomy" id="153494"/>
    <lineage>
        <taxon>Bacteria</taxon>
        <taxon>Bacillati</taxon>
        <taxon>Actinomycetota</taxon>
        <taxon>Actinomycetes</taxon>
        <taxon>Micrococcales</taxon>
        <taxon>Rarobacteraceae</taxon>
        <taxon>Rarobacter</taxon>
    </lineage>
</organism>
<evidence type="ECO:0000259" key="3">
    <source>
        <dbReference type="Pfam" id="PF00892"/>
    </source>
</evidence>
<evidence type="ECO:0000256" key="1">
    <source>
        <dbReference type="ARBA" id="ARBA00007362"/>
    </source>
</evidence>
<name>A0A542SQ14_9MICO</name>
<feature type="transmembrane region" description="Helical" evidence="2">
    <location>
        <begin position="90"/>
        <end position="109"/>
    </location>
</feature>
<sequence>MTRKYYLAIAMMFGSTFATQFGAVTASKLFPDLGVVGTATLRLLIAGAIIVALARPRVQRWDRRTWITVIALGASMAGMNASFYAAIDRIPLGIAVSVELLGPLTYAAILSRRASHFAWTGIAMAGVVALGISDSASGVPLDTIGLLFAASSGMCWAIYIPLLAKVAAVDPGVGPLGVAMGAGGMLLTPLGGAGAVVAFSDARLALLAIVTALLGALLPYGLELMASRHVPQRVFGVLASREPVIAAGVGLLLMGQVLPLAAVVAIGAVVVAAIATALGGHAESTETEPLVVPDLPSAAEDDSLAPVPAAA</sequence>
<feature type="transmembrane region" description="Helical" evidence="2">
    <location>
        <begin position="116"/>
        <end position="132"/>
    </location>
</feature>
<comment type="similarity">
    <text evidence="1">Belongs to the EamA transporter family.</text>
</comment>
<feature type="transmembrane region" description="Helical" evidence="2">
    <location>
        <begin position="260"/>
        <end position="280"/>
    </location>
</feature>
<keyword evidence="2" id="KW-0812">Transmembrane</keyword>
<feature type="transmembrane region" description="Helical" evidence="2">
    <location>
        <begin position="176"/>
        <end position="198"/>
    </location>
</feature>
<comment type="caution">
    <text evidence="4">The sequence shown here is derived from an EMBL/GenBank/DDBJ whole genome shotgun (WGS) entry which is preliminary data.</text>
</comment>
<dbReference type="SUPFAM" id="SSF103481">
    <property type="entry name" value="Multidrug resistance efflux transporter EmrE"/>
    <property type="match status" value="1"/>
</dbReference>
<dbReference type="EMBL" id="VFNV01000001">
    <property type="protein sequence ID" value="TQK76711.1"/>
    <property type="molecule type" value="Genomic_DNA"/>
</dbReference>
<reference evidence="4 5" key="1">
    <citation type="submission" date="2019-06" db="EMBL/GenBank/DDBJ databases">
        <title>Sequencing the genomes of 1000 actinobacteria strains.</title>
        <authorList>
            <person name="Klenk H.-P."/>
        </authorList>
    </citation>
    <scope>NUCLEOTIDE SEQUENCE [LARGE SCALE GENOMIC DNA]</scope>
    <source>
        <strain evidence="4 5">DSM 10596</strain>
    </source>
</reference>
<evidence type="ECO:0000313" key="5">
    <source>
        <dbReference type="Proteomes" id="UP000316181"/>
    </source>
</evidence>
<dbReference type="OrthoDB" id="9815120at2"/>
<accession>A0A542SQ14</accession>
<dbReference type="InterPro" id="IPR037185">
    <property type="entry name" value="EmrE-like"/>
</dbReference>
<feature type="transmembrane region" description="Helical" evidence="2">
    <location>
        <begin position="144"/>
        <end position="164"/>
    </location>
</feature>
<protein>
    <submittedName>
        <fullName evidence="4">Inner membrane transporter RhtA</fullName>
    </submittedName>
</protein>
<evidence type="ECO:0000313" key="4">
    <source>
        <dbReference type="EMBL" id="TQK76711.1"/>
    </source>
</evidence>
<evidence type="ECO:0000256" key="2">
    <source>
        <dbReference type="SAM" id="Phobius"/>
    </source>
</evidence>
<dbReference type="RefSeq" id="WP_142112173.1">
    <property type="nucleotide sequence ID" value="NZ_BAAATB010000002.1"/>
</dbReference>
<feature type="transmembrane region" description="Helical" evidence="2">
    <location>
        <begin position="33"/>
        <end position="54"/>
    </location>
</feature>
<dbReference type="GO" id="GO:0016020">
    <property type="term" value="C:membrane"/>
    <property type="evidence" value="ECO:0007669"/>
    <property type="project" value="InterPro"/>
</dbReference>
<keyword evidence="5" id="KW-1185">Reference proteome</keyword>
<dbReference type="Pfam" id="PF00892">
    <property type="entry name" value="EamA"/>
    <property type="match status" value="1"/>
</dbReference>
<feature type="domain" description="EamA" evidence="3">
    <location>
        <begin position="144"/>
        <end position="275"/>
    </location>
</feature>
<proteinExistence type="inferred from homology"/>